<dbReference type="InterPro" id="IPR043129">
    <property type="entry name" value="ATPase_NBD"/>
</dbReference>
<feature type="domain" description="Hydantoinase/oxoprolinase N-terminal" evidence="2">
    <location>
        <begin position="6"/>
        <end position="179"/>
    </location>
</feature>
<name>A0A1N5TW54_9ARCH</name>
<dbReference type="Proteomes" id="UP000195607">
    <property type="component" value="Chromosome I"/>
</dbReference>
<dbReference type="Pfam" id="PF01968">
    <property type="entry name" value="Hydantoinase_A"/>
    <property type="match status" value="1"/>
</dbReference>
<dbReference type="InterPro" id="IPR002821">
    <property type="entry name" value="Hydantoinase_A"/>
</dbReference>
<accession>A0A1N5TW54</accession>
<dbReference type="GO" id="GO:0006749">
    <property type="term" value="P:glutathione metabolic process"/>
    <property type="evidence" value="ECO:0007669"/>
    <property type="project" value="TreeGrafter"/>
</dbReference>
<dbReference type="InterPro" id="IPR008040">
    <property type="entry name" value="Hydant_A_N"/>
</dbReference>
<gene>
    <name evidence="4" type="ORF">CSP5_0698</name>
</gene>
<dbReference type="Pfam" id="PF05378">
    <property type="entry name" value="Hydant_A_N"/>
    <property type="match status" value="1"/>
</dbReference>
<reference evidence="4 5" key="1">
    <citation type="submission" date="2016-04" db="EMBL/GenBank/DDBJ databases">
        <authorList>
            <person name="Evans L.H."/>
            <person name="Alamgir A."/>
            <person name="Owens N."/>
            <person name="Weber N.D."/>
            <person name="Virtaneva K."/>
            <person name="Barbian K."/>
            <person name="Babar A."/>
            <person name="Rosenke K."/>
        </authorList>
    </citation>
    <scope>NUCLEOTIDE SEQUENCE [LARGE SCALE GENOMIC DNA]</scope>
    <source>
        <strain evidence="5">S5(T) (JCM 30642 \VKM B-2941)</strain>
    </source>
</reference>
<dbReference type="SUPFAM" id="SSF53067">
    <property type="entry name" value="Actin-like ATPase domain"/>
    <property type="match status" value="1"/>
</dbReference>
<organism evidence="4 5">
    <name type="scientific">Cuniculiplasma divulgatum</name>
    <dbReference type="NCBI Taxonomy" id="1673428"/>
    <lineage>
        <taxon>Archaea</taxon>
        <taxon>Methanobacteriati</taxon>
        <taxon>Thermoplasmatota</taxon>
        <taxon>Thermoplasmata</taxon>
        <taxon>Thermoplasmatales</taxon>
        <taxon>Cuniculiplasmataceae</taxon>
        <taxon>Cuniculiplasma</taxon>
    </lineage>
</organism>
<dbReference type="PANTHER" id="PTHR11365:SF23">
    <property type="entry name" value="HYPOTHETICAL 5-OXOPROLINASE (EUROFUNG)-RELATED"/>
    <property type="match status" value="1"/>
</dbReference>
<proteinExistence type="predicted"/>
<dbReference type="EMBL" id="LT671858">
    <property type="protein sequence ID" value="SIM52208.1"/>
    <property type="molecule type" value="Genomic_DNA"/>
</dbReference>
<feature type="domain" description="Hydantoinase A/oxoprolinase" evidence="1">
    <location>
        <begin position="198"/>
        <end position="488"/>
    </location>
</feature>
<evidence type="ECO:0000259" key="2">
    <source>
        <dbReference type="Pfam" id="PF05378"/>
    </source>
</evidence>
<dbReference type="InterPro" id="IPR045079">
    <property type="entry name" value="Oxoprolinase-like"/>
</dbReference>
<feature type="domain" description="Acetophenone carboxylase-like C-terminal" evidence="3">
    <location>
        <begin position="578"/>
        <end position="646"/>
    </location>
</feature>
<dbReference type="Pfam" id="PF19278">
    <property type="entry name" value="Hydant_A_C"/>
    <property type="match status" value="1"/>
</dbReference>
<evidence type="ECO:0000313" key="5">
    <source>
        <dbReference type="Proteomes" id="UP000195607"/>
    </source>
</evidence>
<evidence type="ECO:0000259" key="1">
    <source>
        <dbReference type="Pfam" id="PF01968"/>
    </source>
</evidence>
<dbReference type="GO" id="GO:0017168">
    <property type="term" value="F:5-oxoprolinase (ATP-hydrolyzing) activity"/>
    <property type="evidence" value="ECO:0007669"/>
    <property type="project" value="TreeGrafter"/>
</dbReference>
<dbReference type="AlphaFoldDB" id="A0A1N5TW54"/>
<dbReference type="GeneID" id="41587976"/>
<protein>
    <submittedName>
        <fullName evidence="4">N-methylhydantoinase A</fullName>
    </submittedName>
</protein>
<dbReference type="InterPro" id="IPR049517">
    <property type="entry name" value="ACX-like_C"/>
</dbReference>
<evidence type="ECO:0000313" key="4">
    <source>
        <dbReference type="EMBL" id="SIM52208.1"/>
    </source>
</evidence>
<dbReference type="GO" id="GO:0005829">
    <property type="term" value="C:cytosol"/>
    <property type="evidence" value="ECO:0007669"/>
    <property type="project" value="TreeGrafter"/>
</dbReference>
<evidence type="ECO:0000259" key="3">
    <source>
        <dbReference type="Pfam" id="PF19278"/>
    </source>
</evidence>
<sequence length="655" mass="71568">MGKIVVSVDIGGTFTDIVVLENNRVVKKLKVPTTPGNPEIGVVNGLKDSGVIQINNFVHATTIATNTLLGQFGMKLPRTALITTKGFRDVIEIGRQNRPSLYDLEFERPRTIVPRNLRFEVDERTDFTGKILKTPEMKEIAELVDKIRKVKPESVAISFLHSYVNSKNEELVRNELSKEFSYVTVSSSVAPEPREYERTSTTVINGMLMPVISSYLSKLKGNLLCFGSPPISVMSNSGGLIDESEASNNPVGIIESGPAAGVVASGVLAEKIGISKIISFDMGGTTAKAGTVTDGQIEITSEYEVGGKSHYGRMIKGSGYPVRYPFVDLAEVSAGGGTVIWLDSAGGMNIGPMSAGSEPGPVAYNRGGKLPTITDANLVLGILNEQMSGSNFLLRKDLAIKAFSRLGQPFEVAKRALELVDLEMARAIRMVTVERGIDPTEYTLFGFGGAGPQHAVRIAQEIGIRKVIIPHDPAVFSALGLLNSDWKYEMRKSFPDNIQKDFQDLEEALESKFGTKEFILYADCRYTGQGSEITVKVSDPDRQKIIREFVKLHREAYGFTLDRDVEIFTIRAFGIGRRDKPEIVEDVSETVSTGLRKVYSGAEFIDVPVYARNALPSGTKIDGLALLDEPGSTTLIPERWTAEVGKFGELNLRLK</sequence>
<dbReference type="RefSeq" id="WP_172399474.1">
    <property type="nucleotide sequence ID" value="NZ_LT671858.1"/>
</dbReference>
<dbReference type="PANTHER" id="PTHR11365">
    <property type="entry name" value="5-OXOPROLINASE RELATED"/>
    <property type="match status" value="1"/>
</dbReference>